<dbReference type="Gene3D" id="2.130.10.10">
    <property type="entry name" value="YVTN repeat-like/Quinoprotein amine dehydrogenase"/>
    <property type="match status" value="1"/>
</dbReference>
<gene>
    <name evidence="4" type="ORF">XENOCAPTIV_007807</name>
</gene>
<dbReference type="InterPro" id="IPR019775">
    <property type="entry name" value="WD40_repeat_CS"/>
</dbReference>
<dbReference type="PROSITE" id="PS00678">
    <property type="entry name" value="WD_REPEATS_1"/>
    <property type="match status" value="1"/>
</dbReference>
<dbReference type="InterPro" id="IPR001680">
    <property type="entry name" value="WD40_rpt"/>
</dbReference>
<dbReference type="Proteomes" id="UP001434883">
    <property type="component" value="Unassembled WGS sequence"/>
</dbReference>
<evidence type="ECO:0000256" key="3">
    <source>
        <dbReference type="PROSITE-ProRule" id="PRU00221"/>
    </source>
</evidence>
<accession>A0ABV0S942</accession>
<evidence type="ECO:0000256" key="2">
    <source>
        <dbReference type="ARBA" id="ARBA00022737"/>
    </source>
</evidence>
<name>A0ABV0S942_9TELE</name>
<dbReference type="SMART" id="SM00320">
    <property type="entry name" value="WD40"/>
    <property type="match status" value="2"/>
</dbReference>
<evidence type="ECO:0000256" key="1">
    <source>
        <dbReference type="ARBA" id="ARBA00022574"/>
    </source>
</evidence>
<comment type="caution">
    <text evidence="4">The sequence shown here is derived from an EMBL/GenBank/DDBJ whole genome shotgun (WGS) entry which is preliminary data.</text>
</comment>
<dbReference type="EMBL" id="JAHRIN010075624">
    <property type="protein sequence ID" value="MEQ2216993.1"/>
    <property type="molecule type" value="Genomic_DNA"/>
</dbReference>
<evidence type="ECO:0000313" key="4">
    <source>
        <dbReference type="EMBL" id="MEQ2216993.1"/>
    </source>
</evidence>
<feature type="repeat" description="WD" evidence="3">
    <location>
        <begin position="4"/>
        <end position="45"/>
    </location>
</feature>
<dbReference type="Pfam" id="PF00400">
    <property type="entry name" value="WD40"/>
    <property type="match status" value="1"/>
</dbReference>
<sequence>MSTLRTHKDYVKALAYAKDKELVASAGLDRQIFLWDVNTLTALTASNNTVTSFESVGPSNMCKTYEAERSYRQRGASIIQCHILNDKRHILTKDTNNNVAYWDVLKACKGEDLGKVEFDEEIKKRFKMVYVPNWFSVDLKTGVRLVCLPCSVYLITGGETESMLLNETVPQWVIDITVDVRKVMEHVYEKIINLDNESQTTSSSANDKPGEQEKEEDMAMLAEEKIELMCQDQTPTWTCGQLNILSGRVEGT</sequence>
<dbReference type="InterPro" id="IPR036322">
    <property type="entry name" value="WD40_repeat_dom_sf"/>
</dbReference>
<organism evidence="4 5">
    <name type="scientific">Xenoophorus captivus</name>
    <dbReference type="NCBI Taxonomy" id="1517983"/>
    <lineage>
        <taxon>Eukaryota</taxon>
        <taxon>Metazoa</taxon>
        <taxon>Chordata</taxon>
        <taxon>Craniata</taxon>
        <taxon>Vertebrata</taxon>
        <taxon>Euteleostomi</taxon>
        <taxon>Actinopterygii</taxon>
        <taxon>Neopterygii</taxon>
        <taxon>Teleostei</taxon>
        <taxon>Neoteleostei</taxon>
        <taxon>Acanthomorphata</taxon>
        <taxon>Ovalentaria</taxon>
        <taxon>Atherinomorphae</taxon>
        <taxon>Cyprinodontiformes</taxon>
        <taxon>Goodeidae</taxon>
        <taxon>Xenoophorus</taxon>
    </lineage>
</organism>
<proteinExistence type="predicted"/>
<dbReference type="PROSITE" id="PS50082">
    <property type="entry name" value="WD_REPEATS_2"/>
    <property type="match status" value="1"/>
</dbReference>
<evidence type="ECO:0000313" key="5">
    <source>
        <dbReference type="Proteomes" id="UP001434883"/>
    </source>
</evidence>
<keyword evidence="1 3" id="KW-0853">WD repeat</keyword>
<keyword evidence="2" id="KW-0677">Repeat</keyword>
<dbReference type="PANTHER" id="PTHR19862:SF14">
    <property type="entry name" value="WD REPEAT-CONTAINING PROTEIN 48"/>
    <property type="match status" value="1"/>
</dbReference>
<dbReference type="SUPFAM" id="SSF50978">
    <property type="entry name" value="WD40 repeat-like"/>
    <property type="match status" value="1"/>
</dbReference>
<reference evidence="4 5" key="1">
    <citation type="submission" date="2021-06" db="EMBL/GenBank/DDBJ databases">
        <authorList>
            <person name="Palmer J.M."/>
        </authorList>
    </citation>
    <scope>NUCLEOTIDE SEQUENCE [LARGE SCALE GENOMIC DNA]</scope>
    <source>
        <strain evidence="4 5">XC_2019</strain>
        <tissue evidence="4">Muscle</tissue>
    </source>
</reference>
<dbReference type="PROSITE" id="PS50294">
    <property type="entry name" value="WD_REPEATS_REGION"/>
    <property type="match status" value="1"/>
</dbReference>
<keyword evidence="5" id="KW-1185">Reference proteome</keyword>
<dbReference type="InterPro" id="IPR015943">
    <property type="entry name" value="WD40/YVTN_repeat-like_dom_sf"/>
</dbReference>
<dbReference type="PANTHER" id="PTHR19862">
    <property type="entry name" value="WD REPEAT-CONTAINING PROTEIN 48"/>
    <property type="match status" value="1"/>
</dbReference>
<protein>
    <submittedName>
        <fullName evidence="4">Uncharacterized protein</fullName>
    </submittedName>
</protein>
<dbReference type="InterPro" id="IPR051246">
    <property type="entry name" value="WDR48"/>
</dbReference>